<dbReference type="InterPro" id="IPR000182">
    <property type="entry name" value="GNAT_dom"/>
</dbReference>
<gene>
    <name evidence="2" type="ORF">DEJ50_28675</name>
</gene>
<proteinExistence type="predicted"/>
<keyword evidence="2" id="KW-0808">Transferase</keyword>
<dbReference type="Gene3D" id="3.40.630.30">
    <property type="match status" value="1"/>
</dbReference>
<evidence type="ECO:0000259" key="1">
    <source>
        <dbReference type="PROSITE" id="PS51186"/>
    </source>
</evidence>
<dbReference type="InterPro" id="IPR027365">
    <property type="entry name" value="GNAT_acetyltra_YdfB-like"/>
</dbReference>
<dbReference type="OrthoDB" id="3570754at2"/>
<dbReference type="Proteomes" id="UP000325211">
    <property type="component" value="Chromosome"/>
</dbReference>
<protein>
    <submittedName>
        <fullName evidence="2">GNAT family N-acetyltransferase</fullName>
    </submittedName>
</protein>
<dbReference type="RefSeq" id="WP_150210966.1">
    <property type="nucleotide sequence ID" value="NZ_CP029190.1"/>
</dbReference>
<name>A0A5P2D9J4_STRVZ</name>
<feature type="domain" description="N-acetyltransferase" evidence="1">
    <location>
        <begin position="119"/>
        <end position="254"/>
    </location>
</feature>
<dbReference type="AlphaFoldDB" id="A0A5P2D9J4"/>
<dbReference type="GO" id="GO:0016747">
    <property type="term" value="F:acyltransferase activity, transferring groups other than amino-acyl groups"/>
    <property type="evidence" value="ECO:0007669"/>
    <property type="project" value="InterPro"/>
</dbReference>
<reference evidence="2 3" key="1">
    <citation type="submission" date="2018-05" db="EMBL/GenBank/DDBJ databases">
        <title>Streptomyces venezuelae.</title>
        <authorList>
            <person name="Kim W."/>
            <person name="Lee N."/>
            <person name="Cho B.-K."/>
        </authorList>
    </citation>
    <scope>NUCLEOTIDE SEQUENCE [LARGE SCALE GENOMIC DNA]</scope>
    <source>
        <strain evidence="2 3">ATCC 21782</strain>
    </source>
</reference>
<dbReference type="EMBL" id="CP029190">
    <property type="protein sequence ID" value="QES51220.1"/>
    <property type="molecule type" value="Genomic_DNA"/>
</dbReference>
<dbReference type="InterPro" id="IPR016181">
    <property type="entry name" value="Acyl_CoA_acyltransferase"/>
</dbReference>
<dbReference type="SUPFAM" id="SSF55729">
    <property type="entry name" value="Acyl-CoA N-acyltransferases (Nat)"/>
    <property type="match status" value="1"/>
</dbReference>
<dbReference type="Pfam" id="PF12746">
    <property type="entry name" value="GNAT_acetyltran"/>
    <property type="match status" value="1"/>
</dbReference>
<evidence type="ECO:0000313" key="3">
    <source>
        <dbReference type="Proteomes" id="UP000325211"/>
    </source>
</evidence>
<accession>A0A5P2D9J4</accession>
<sequence length="267" mass="29123">MIILPARQLPALIRWFPAGSPGPATLTEHLLATQAGTWWADRAVRPRVIAAECGEHVLLRGDPSALEPADLAPFANTSIEAPDRFRPLLDSAFDQIRPWPRIVHVKRSASPAARPPLDVTVRRLTTRDTLALRRLPAAMSWVHRTWGGPQALARSGYAWAALHRDRIVALACTYFLGTVYEEIACVTVPDPRLQHLGPACVNALCSDIAARRRTPSWTCPAGDRSTRHLALSAGFRPEYEYTHHAVGGAAAPADGARRRAGQPAARS</sequence>
<organism evidence="2 3">
    <name type="scientific">Streptomyces venezuelae</name>
    <dbReference type="NCBI Taxonomy" id="54571"/>
    <lineage>
        <taxon>Bacteria</taxon>
        <taxon>Bacillati</taxon>
        <taxon>Actinomycetota</taxon>
        <taxon>Actinomycetes</taxon>
        <taxon>Kitasatosporales</taxon>
        <taxon>Streptomycetaceae</taxon>
        <taxon>Streptomyces</taxon>
    </lineage>
</organism>
<evidence type="ECO:0000313" key="2">
    <source>
        <dbReference type="EMBL" id="QES51220.1"/>
    </source>
</evidence>
<dbReference type="PROSITE" id="PS51186">
    <property type="entry name" value="GNAT"/>
    <property type="match status" value="1"/>
</dbReference>